<keyword evidence="6" id="KW-0732">Signal</keyword>
<evidence type="ECO:0000256" key="4">
    <source>
        <dbReference type="ARBA" id="ARBA00022989"/>
    </source>
</evidence>
<protein>
    <submittedName>
        <fullName evidence="7">LemA family protein</fullName>
    </submittedName>
</protein>
<comment type="similarity">
    <text evidence="2">Belongs to the LemA family.</text>
</comment>
<sequence length="192" mass="20950">MKRLLVVMVGLFTALSFSSCGYNTMVSKDENVKGKWAQVENAYQRRADLIPNLVATVKGAAQHEEGTLTAVVEARAKATSINVDPSNLSDEAIANFQQTQDALSQSLGRLIATVESYPDLKANANFQELQVQLEGTENRISVERKAYNDAVQDYNTTVRSFPNNIMAGMFGFKAKGTFKAAEGSDKAPEVSF</sequence>
<evidence type="ECO:0000256" key="2">
    <source>
        <dbReference type="ARBA" id="ARBA00008854"/>
    </source>
</evidence>
<evidence type="ECO:0000256" key="3">
    <source>
        <dbReference type="ARBA" id="ARBA00022692"/>
    </source>
</evidence>
<name>A0ABY7WG21_9SPHI</name>
<keyword evidence="5" id="KW-0472">Membrane</keyword>
<evidence type="ECO:0000313" key="7">
    <source>
        <dbReference type="EMBL" id="WDF68568.1"/>
    </source>
</evidence>
<dbReference type="EMBL" id="CP117880">
    <property type="protein sequence ID" value="WDF68568.1"/>
    <property type="molecule type" value="Genomic_DNA"/>
</dbReference>
<proteinExistence type="inferred from homology"/>
<dbReference type="PROSITE" id="PS51257">
    <property type="entry name" value="PROKAR_LIPOPROTEIN"/>
    <property type="match status" value="1"/>
</dbReference>
<gene>
    <name evidence="7" type="ORF">PQ465_20015</name>
</gene>
<reference evidence="7 8" key="1">
    <citation type="submission" date="2023-02" db="EMBL/GenBank/DDBJ databases">
        <title>Genome sequence of Sphingobacterium sp. KACC 22765.</title>
        <authorList>
            <person name="Kim S."/>
            <person name="Heo J."/>
            <person name="Kwon S.-W."/>
        </authorList>
    </citation>
    <scope>NUCLEOTIDE SEQUENCE [LARGE SCALE GENOMIC DNA]</scope>
    <source>
        <strain evidence="7 8">KACC 22765</strain>
    </source>
</reference>
<dbReference type="PANTHER" id="PTHR34478:SF2">
    <property type="entry name" value="MEMBRANE PROTEIN"/>
    <property type="match status" value="1"/>
</dbReference>
<dbReference type="InterPro" id="IPR007156">
    <property type="entry name" value="MamQ_LemA"/>
</dbReference>
<accession>A0ABY7WG21</accession>
<keyword evidence="3" id="KW-0812">Transmembrane</keyword>
<feature type="signal peptide" evidence="6">
    <location>
        <begin position="1"/>
        <end position="21"/>
    </location>
</feature>
<dbReference type="Proteomes" id="UP001221558">
    <property type="component" value="Chromosome"/>
</dbReference>
<feature type="chain" id="PRO_5046526653" evidence="6">
    <location>
        <begin position="22"/>
        <end position="192"/>
    </location>
</feature>
<evidence type="ECO:0000313" key="8">
    <source>
        <dbReference type="Proteomes" id="UP001221558"/>
    </source>
</evidence>
<organism evidence="7 8">
    <name type="scientific">Sphingobacterium oryzagri</name>
    <dbReference type="NCBI Taxonomy" id="3025669"/>
    <lineage>
        <taxon>Bacteria</taxon>
        <taxon>Pseudomonadati</taxon>
        <taxon>Bacteroidota</taxon>
        <taxon>Sphingobacteriia</taxon>
        <taxon>Sphingobacteriales</taxon>
        <taxon>Sphingobacteriaceae</taxon>
        <taxon>Sphingobacterium</taxon>
    </lineage>
</organism>
<keyword evidence="4" id="KW-1133">Transmembrane helix</keyword>
<dbReference type="Gene3D" id="1.20.1440.20">
    <property type="entry name" value="LemA-like domain"/>
    <property type="match status" value="1"/>
</dbReference>
<dbReference type="PANTHER" id="PTHR34478">
    <property type="entry name" value="PROTEIN LEMA"/>
    <property type="match status" value="1"/>
</dbReference>
<keyword evidence="8" id="KW-1185">Reference proteome</keyword>
<comment type="subcellular location">
    <subcellularLocation>
        <location evidence="1">Membrane</location>
        <topology evidence="1">Single-pass membrane protein</topology>
    </subcellularLocation>
</comment>
<dbReference type="SUPFAM" id="SSF140478">
    <property type="entry name" value="LemA-like"/>
    <property type="match status" value="1"/>
</dbReference>
<dbReference type="InterPro" id="IPR023353">
    <property type="entry name" value="LemA-like_dom_sf"/>
</dbReference>
<dbReference type="Pfam" id="PF04011">
    <property type="entry name" value="LemA"/>
    <property type="match status" value="1"/>
</dbReference>
<evidence type="ECO:0000256" key="6">
    <source>
        <dbReference type="SAM" id="SignalP"/>
    </source>
</evidence>
<evidence type="ECO:0000256" key="5">
    <source>
        <dbReference type="ARBA" id="ARBA00023136"/>
    </source>
</evidence>
<evidence type="ECO:0000256" key="1">
    <source>
        <dbReference type="ARBA" id="ARBA00004167"/>
    </source>
</evidence>
<dbReference type="RefSeq" id="WP_274267301.1">
    <property type="nucleotide sequence ID" value="NZ_CP117880.1"/>
</dbReference>